<dbReference type="Gene3D" id="3.40.50.300">
    <property type="entry name" value="P-loop containing nucleotide triphosphate hydrolases"/>
    <property type="match status" value="1"/>
</dbReference>
<proteinExistence type="predicted"/>
<dbReference type="EMBL" id="BAAASJ010000012">
    <property type="protein sequence ID" value="GAA2623878.1"/>
    <property type="molecule type" value="Genomic_DNA"/>
</dbReference>
<comment type="caution">
    <text evidence="3">The sequence shown here is derived from an EMBL/GenBank/DDBJ whole genome shotgun (WGS) entry which is preliminary data.</text>
</comment>
<evidence type="ECO:0000256" key="1">
    <source>
        <dbReference type="SAM" id="MobiDB-lite"/>
    </source>
</evidence>
<feature type="compositionally biased region" description="Basic and acidic residues" evidence="1">
    <location>
        <begin position="183"/>
        <end position="192"/>
    </location>
</feature>
<evidence type="ECO:0000313" key="3">
    <source>
        <dbReference type="EMBL" id="GAA2623878.1"/>
    </source>
</evidence>
<reference evidence="3 4" key="1">
    <citation type="journal article" date="2019" name="Int. J. Syst. Evol. Microbiol.">
        <title>The Global Catalogue of Microorganisms (GCM) 10K type strain sequencing project: providing services to taxonomists for standard genome sequencing and annotation.</title>
        <authorList>
            <consortium name="The Broad Institute Genomics Platform"/>
            <consortium name="The Broad Institute Genome Sequencing Center for Infectious Disease"/>
            <person name="Wu L."/>
            <person name="Ma J."/>
        </authorList>
    </citation>
    <scope>NUCLEOTIDE SEQUENCE [LARGE SCALE GENOMIC DNA]</scope>
    <source>
        <strain evidence="3 4">JCM 4524</strain>
    </source>
</reference>
<evidence type="ECO:0000313" key="4">
    <source>
        <dbReference type="Proteomes" id="UP001500151"/>
    </source>
</evidence>
<sequence>MGTALLILRWLRGATVVGVGFARAEGCGVGEPCVWGEVTAGLRVSRPVLVARLLELDAAGALTTAHVRAGARVGGVSVRTVWRWLDVARTEGRVEPRPRARLELSDQAWEVLAQAGGNVSVLHRHLKEAGGEVPSLASLHRAVRRDLQAGRVLPDRAVVRREREEQQTRQALADLALAGAREDGAAKKEAARRPPHPAPAASAVLPSGEGGAVTGVALPAGAQLVRTSSVRAVAEAIGQAMAAEGAVCVFGDPGRGKTAAVRMALSEVPAGWKVTWVPVPVRPSVAGMRRAVFDALALPGRFPHTSALADAAVAGALGEARVLVVDEAQRLPAPCLEYLQSLWDHPGTRITLVLCGAGSERALSRLPQLESRVGAWQEVPRLAAAEVAAVVTGFHPLWRTVPAPDLTWIDQSCAHGTFRTWAALTAHLQNALLTTADAAVDRALLGRLLRRVAPPL</sequence>
<name>A0ABN3QDY0_9ACTN</name>
<dbReference type="InterPro" id="IPR027417">
    <property type="entry name" value="P-loop_NTPase"/>
</dbReference>
<organism evidence="3 4">
    <name type="scientific">Streptomyces vastus</name>
    <dbReference type="NCBI Taxonomy" id="285451"/>
    <lineage>
        <taxon>Bacteria</taxon>
        <taxon>Bacillati</taxon>
        <taxon>Actinomycetota</taxon>
        <taxon>Actinomycetes</taxon>
        <taxon>Kitasatosporales</taxon>
        <taxon>Streptomycetaceae</taxon>
        <taxon>Streptomyces</taxon>
    </lineage>
</organism>
<dbReference type="InterPro" id="IPR049945">
    <property type="entry name" value="AAA_22"/>
</dbReference>
<dbReference type="PANTHER" id="PTHR35894:SF1">
    <property type="entry name" value="PHOSPHORIBULOKINASE _ URIDINE KINASE FAMILY"/>
    <property type="match status" value="1"/>
</dbReference>
<dbReference type="Proteomes" id="UP001500151">
    <property type="component" value="Unassembled WGS sequence"/>
</dbReference>
<evidence type="ECO:0000259" key="2">
    <source>
        <dbReference type="Pfam" id="PF13401"/>
    </source>
</evidence>
<feature type="domain" description="ORC1/DEAH AAA+ ATPase" evidence="2">
    <location>
        <begin position="244"/>
        <end position="357"/>
    </location>
</feature>
<dbReference type="Pfam" id="PF13401">
    <property type="entry name" value="AAA_22"/>
    <property type="match status" value="1"/>
</dbReference>
<keyword evidence="4" id="KW-1185">Reference proteome</keyword>
<dbReference type="InterPro" id="IPR052026">
    <property type="entry name" value="ExeA_AAA_ATPase_DNA-bind"/>
</dbReference>
<feature type="region of interest" description="Disordered" evidence="1">
    <location>
        <begin position="183"/>
        <end position="206"/>
    </location>
</feature>
<dbReference type="PANTHER" id="PTHR35894">
    <property type="entry name" value="GENERAL SECRETION PATHWAY PROTEIN A-RELATED"/>
    <property type="match status" value="1"/>
</dbReference>
<dbReference type="RefSeq" id="WP_344387680.1">
    <property type="nucleotide sequence ID" value="NZ_BAAASJ010000012.1"/>
</dbReference>
<protein>
    <recommendedName>
        <fullName evidence="2">ORC1/DEAH AAA+ ATPase domain-containing protein</fullName>
    </recommendedName>
</protein>
<gene>
    <name evidence="3" type="ORF">GCM10010307_09630</name>
</gene>
<dbReference type="SUPFAM" id="SSF52540">
    <property type="entry name" value="P-loop containing nucleoside triphosphate hydrolases"/>
    <property type="match status" value="1"/>
</dbReference>
<accession>A0ABN3QDY0</accession>